<dbReference type="GeneID" id="73329863"/>
<comment type="caution">
    <text evidence="2">The sequence shown here is derived from an EMBL/GenBank/DDBJ whole genome shotgun (WGS) entry which is preliminary data.</text>
</comment>
<sequence>MPAMLDRMASSAPYGMKGMQQPNRIPKTRLALSQAQLDANLSIVRSPTAGSFAESFDPRRRREPIAGKHTSDSPSTVYVPHVSQPAKGKIPASLVSRETQ</sequence>
<dbReference type="Proteomes" id="UP001055115">
    <property type="component" value="Unassembled WGS sequence"/>
</dbReference>
<reference evidence="2 3" key="1">
    <citation type="submission" date="2022-03" db="EMBL/GenBank/DDBJ databases">
        <title>Genome data of Colletotrichum spp.</title>
        <authorList>
            <person name="Utami Y.D."/>
            <person name="Hiruma K."/>
        </authorList>
    </citation>
    <scope>NUCLEOTIDE SEQUENCE [LARGE SCALE GENOMIC DNA]</scope>
    <source>
        <strain evidence="2 3">MAFF 239500</strain>
    </source>
</reference>
<feature type="compositionally biased region" description="Basic and acidic residues" evidence="1">
    <location>
        <begin position="56"/>
        <end position="71"/>
    </location>
</feature>
<keyword evidence="3" id="KW-1185">Reference proteome</keyword>
<proteinExistence type="predicted"/>
<name>A0AA37PB06_9PEZI</name>
<feature type="region of interest" description="Disordered" evidence="1">
    <location>
        <begin position="1"/>
        <end position="22"/>
    </location>
</feature>
<dbReference type="RefSeq" id="XP_049131230.1">
    <property type="nucleotide sequence ID" value="XM_049275273.1"/>
</dbReference>
<protein>
    <submittedName>
        <fullName evidence="2">Uncharacterized protein</fullName>
    </submittedName>
</protein>
<feature type="region of interest" description="Disordered" evidence="1">
    <location>
        <begin position="48"/>
        <end position="100"/>
    </location>
</feature>
<dbReference type="EMBL" id="BQXU01000026">
    <property type="protein sequence ID" value="GKT48880.1"/>
    <property type="molecule type" value="Genomic_DNA"/>
</dbReference>
<evidence type="ECO:0000313" key="2">
    <source>
        <dbReference type="EMBL" id="GKT48880.1"/>
    </source>
</evidence>
<evidence type="ECO:0000256" key="1">
    <source>
        <dbReference type="SAM" id="MobiDB-lite"/>
    </source>
</evidence>
<gene>
    <name evidence="2" type="ORF">ColSpa_09061</name>
</gene>
<dbReference type="AlphaFoldDB" id="A0AA37PB06"/>
<evidence type="ECO:0000313" key="3">
    <source>
        <dbReference type="Proteomes" id="UP001055115"/>
    </source>
</evidence>
<accession>A0AA37PB06</accession>
<organism evidence="2 3">
    <name type="scientific">Colletotrichum spaethianum</name>
    <dbReference type="NCBI Taxonomy" id="700344"/>
    <lineage>
        <taxon>Eukaryota</taxon>
        <taxon>Fungi</taxon>
        <taxon>Dikarya</taxon>
        <taxon>Ascomycota</taxon>
        <taxon>Pezizomycotina</taxon>
        <taxon>Sordariomycetes</taxon>
        <taxon>Hypocreomycetidae</taxon>
        <taxon>Glomerellales</taxon>
        <taxon>Glomerellaceae</taxon>
        <taxon>Colletotrichum</taxon>
        <taxon>Colletotrichum spaethianum species complex</taxon>
    </lineage>
</organism>